<dbReference type="GO" id="GO:0030154">
    <property type="term" value="P:cell differentiation"/>
    <property type="evidence" value="ECO:0007669"/>
    <property type="project" value="UniProtKB-KW"/>
</dbReference>
<keyword evidence="4" id="KW-0726">Sexual differentiation</keyword>
<reference evidence="8" key="1">
    <citation type="submission" date="2021-01" db="EMBL/GenBank/DDBJ databases">
        <authorList>
            <person name="Corre E."/>
            <person name="Pelletier E."/>
            <person name="Niang G."/>
            <person name="Scheremetjew M."/>
            <person name="Finn R."/>
            <person name="Kale V."/>
            <person name="Holt S."/>
            <person name="Cochrane G."/>
            <person name="Meng A."/>
            <person name="Brown T."/>
            <person name="Cohen L."/>
        </authorList>
    </citation>
    <scope>NUCLEOTIDE SEQUENCE</scope>
    <source>
        <strain evidence="8">RCC733</strain>
    </source>
</reference>
<evidence type="ECO:0000313" key="8">
    <source>
        <dbReference type="EMBL" id="CAD9372673.1"/>
    </source>
</evidence>
<sequence length="177" mass="18528">MADSALGAAAQWDDATGAPLNDAARSILEDAKATIAKSSAASSKSSSKAFISEDAARAILAAIPDVDLATGEHKYVQVIISVKGAPKGVSKPIVTSTAGLMYHPDMYDAAMKKLKPLGITGRVVGGGRINLDHGAKTASVWGYSKSFGRAEGCNKRSAEIIGRFHPDYRVTWSDDGY</sequence>
<dbReference type="GO" id="GO:0007548">
    <property type="term" value="P:sex differentiation"/>
    <property type="evidence" value="ECO:0007669"/>
    <property type="project" value="UniProtKB-KW"/>
</dbReference>
<comment type="function">
    <text evidence="1">JanA and janB regulate somatic sex differentiation.</text>
</comment>
<protein>
    <recommendedName>
        <fullName evidence="9">14 kDa phosphohistidine phosphatase</fullName>
    </recommendedName>
</protein>
<dbReference type="PANTHER" id="PTHR12258">
    <property type="entry name" value="JANUS-A/JANUS-B"/>
    <property type="match status" value="1"/>
</dbReference>
<gene>
    <name evidence="7" type="ORF">PPRO1471_LOCUS2444</name>
    <name evidence="8" type="ORF">PPRO1471_LOCUS2453</name>
</gene>
<evidence type="ECO:0000256" key="5">
    <source>
        <dbReference type="PIRSR" id="PIRSR607702-1"/>
    </source>
</evidence>
<evidence type="ECO:0000256" key="2">
    <source>
        <dbReference type="ARBA" id="ARBA00010971"/>
    </source>
</evidence>
<dbReference type="InterPro" id="IPR007702">
    <property type="entry name" value="Janus"/>
</dbReference>
<name>A0A6U0APC7_9CHLO</name>
<dbReference type="GO" id="GO:0101006">
    <property type="term" value="F:protein histidine phosphatase activity"/>
    <property type="evidence" value="ECO:0007669"/>
    <property type="project" value="TreeGrafter"/>
</dbReference>
<evidence type="ECO:0000313" key="7">
    <source>
        <dbReference type="EMBL" id="CAD9372646.1"/>
    </source>
</evidence>
<evidence type="ECO:0000256" key="1">
    <source>
        <dbReference type="ARBA" id="ARBA00002508"/>
    </source>
</evidence>
<evidence type="ECO:0000256" key="6">
    <source>
        <dbReference type="PIRSR" id="PIRSR607702-2"/>
    </source>
</evidence>
<feature type="binding site" evidence="6">
    <location>
        <position position="74"/>
    </location>
    <ligand>
        <name>substrate</name>
    </ligand>
</feature>
<dbReference type="PANTHER" id="PTHR12258:SF5">
    <property type="entry name" value="BCDNA.GH02250-RELATED"/>
    <property type="match status" value="1"/>
</dbReference>
<dbReference type="Pfam" id="PF05005">
    <property type="entry name" value="Ocnus"/>
    <property type="match status" value="1"/>
</dbReference>
<dbReference type="EMBL" id="HBGR01003682">
    <property type="protein sequence ID" value="CAD9372673.1"/>
    <property type="molecule type" value="Transcribed_RNA"/>
</dbReference>
<organism evidence="8">
    <name type="scientific">Pycnococcus provasolii</name>
    <dbReference type="NCBI Taxonomy" id="41880"/>
    <lineage>
        <taxon>Eukaryota</taxon>
        <taxon>Viridiplantae</taxon>
        <taxon>Chlorophyta</taxon>
        <taxon>Pseudoscourfieldiophyceae</taxon>
        <taxon>Pseudoscourfieldiales</taxon>
        <taxon>Pycnococcaceae</taxon>
        <taxon>Pycnococcus</taxon>
    </lineage>
</organism>
<keyword evidence="3" id="KW-0221">Differentiation</keyword>
<accession>A0A6U0APC7</accession>
<evidence type="ECO:0000256" key="3">
    <source>
        <dbReference type="ARBA" id="ARBA00022782"/>
    </source>
</evidence>
<dbReference type="InterPro" id="IPR038596">
    <property type="entry name" value="Janus_sf"/>
</dbReference>
<dbReference type="SUPFAM" id="SSF143724">
    <property type="entry name" value="PHP14-like"/>
    <property type="match status" value="1"/>
</dbReference>
<dbReference type="EMBL" id="HBGR01003671">
    <property type="protein sequence ID" value="CAD9372646.1"/>
    <property type="molecule type" value="Transcribed_RNA"/>
</dbReference>
<proteinExistence type="inferred from homology"/>
<dbReference type="Gene3D" id="3.50.20.20">
    <property type="entry name" value="Janus/Ocnus"/>
    <property type="match status" value="1"/>
</dbReference>
<comment type="similarity">
    <text evidence="2">Belongs to the janus family.</text>
</comment>
<evidence type="ECO:0000256" key="4">
    <source>
        <dbReference type="ARBA" id="ARBA00022928"/>
    </source>
</evidence>
<dbReference type="AlphaFoldDB" id="A0A6U0APC7"/>
<evidence type="ECO:0008006" key="9">
    <source>
        <dbReference type="Google" id="ProtNLM"/>
    </source>
</evidence>
<dbReference type="GO" id="GO:0005829">
    <property type="term" value="C:cytosol"/>
    <property type="evidence" value="ECO:0007669"/>
    <property type="project" value="TreeGrafter"/>
</dbReference>
<feature type="active site" description="Proton acceptor" evidence="5">
    <location>
        <position position="103"/>
    </location>
</feature>